<evidence type="ECO:0000313" key="1">
    <source>
        <dbReference type="EMBL" id="GFY67106.1"/>
    </source>
</evidence>
<dbReference type="Proteomes" id="UP000886998">
    <property type="component" value="Unassembled WGS sequence"/>
</dbReference>
<dbReference type="EMBL" id="BMAV01016387">
    <property type="protein sequence ID" value="GFY67106.1"/>
    <property type="molecule type" value="Genomic_DNA"/>
</dbReference>
<protein>
    <submittedName>
        <fullName evidence="1">Uncharacterized protein</fullName>
    </submittedName>
</protein>
<proteinExistence type="predicted"/>
<gene>
    <name evidence="1" type="ORF">TNIN_486551</name>
</gene>
<evidence type="ECO:0000313" key="2">
    <source>
        <dbReference type="Proteomes" id="UP000886998"/>
    </source>
</evidence>
<sequence>MNALGLSSGTAAHAYIDKEDAERMVISDARAHESTREGRMARRQHHMDLLKAADTTEGPSYSLGIDDTISSLKWRSPPTPFWRSLGTGGCTSIFCMIEDQK</sequence>
<dbReference type="AlphaFoldDB" id="A0A8X6Y6P7"/>
<accession>A0A8X6Y6P7</accession>
<reference evidence="1" key="1">
    <citation type="submission" date="2020-08" db="EMBL/GenBank/DDBJ databases">
        <title>Multicomponent nature underlies the extraordinary mechanical properties of spider dragline silk.</title>
        <authorList>
            <person name="Kono N."/>
            <person name="Nakamura H."/>
            <person name="Mori M."/>
            <person name="Yoshida Y."/>
            <person name="Ohtoshi R."/>
            <person name="Malay A.D."/>
            <person name="Moran D.A.P."/>
            <person name="Tomita M."/>
            <person name="Numata K."/>
            <person name="Arakawa K."/>
        </authorList>
    </citation>
    <scope>NUCLEOTIDE SEQUENCE</scope>
</reference>
<keyword evidence="2" id="KW-1185">Reference proteome</keyword>
<organism evidence="1 2">
    <name type="scientific">Trichonephila inaurata madagascariensis</name>
    <dbReference type="NCBI Taxonomy" id="2747483"/>
    <lineage>
        <taxon>Eukaryota</taxon>
        <taxon>Metazoa</taxon>
        <taxon>Ecdysozoa</taxon>
        <taxon>Arthropoda</taxon>
        <taxon>Chelicerata</taxon>
        <taxon>Arachnida</taxon>
        <taxon>Araneae</taxon>
        <taxon>Araneomorphae</taxon>
        <taxon>Entelegynae</taxon>
        <taxon>Araneoidea</taxon>
        <taxon>Nephilidae</taxon>
        <taxon>Trichonephila</taxon>
        <taxon>Trichonephila inaurata</taxon>
    </lineage>
</organism>
<comment type="caution">
    <text evidence="1">The sequence shown here is derived from an EMBL/GenBank/DDBJ whole genome shotgun (WGS) entry which is preliminary data.</text>
</comment>
<name>A0A8X6Y6P7_9ARAC</name>